<feature type="domain" description="Alanine racemase N-terminal" evidence="4">
    <location>
        <begin position="18"/>
        <end position="216"/>
    </location>
</feature>
<evidence type="ECO:0000313" key="6">
    <source>
        <dbReference type="Proteomes" id="UP001549184"/>
    </source>
</evidence>
<dbReference type="HAMAP" id="MF_02087">
    <property type="entry name" value="PLP_homeostasis"/>
    <property type="match status" value="1"/>
</dbReference>
<organism evidence="5 6">
    <name type="scientific">Dyella japonica</name>
    <dbReference type="NCBI Taxonomy" id="231455"/>
    <lineage>
        <taxon>Bacteria</taxon>
        <taxon>Pseudomonadati</taxon>
        <taxon>Pseudomonadota</taxon>
        <taxon>Gammaproteobacteria</taxon>
        <taxon>Lysobacterales</taxon>
        <taxon>Rhodanobacteraceae</taxon>
        <taxon>Dyella</taxon>
    </lineage>
</organism>
<reference evidence="5 6" key="1">
    <citation type="submission" date="2024-06" db="EMBL/GenBank/DDBJ databases">
        <title>Sorghum-associated microbial communities from plants grown in Nebraska, USA.</title>
        <authorList>
            <person name="Schachtman D."/>
        </authorList>
    </citation>
    <scope>NUCLEOTIDE SEQUENCE [LARGE SCALE GENOMIC DNA]</scope>
    <source>
        <strain evidence="5 6">1073</strain>
    </source>
</reference>
<gene>
    <name evidence="5" type="ORF">ABIC75_002122</name>
</gene>
<evidence type="ECO:0000256" key="1">
    <source>
        <dbReference type="ARBA" id="ARBA00022898"/>
    </source>
</evidence>
<dbReference type="InterPro" id="IPR029066">
    <property type="entry name" value="PLP-binding_barrel"/>
</dbReference>
<dbReference type="InterPro" id="IPR011078">
    <property type="entry name" value="PyrdxlP_homeostasis"/>
</dbReference>
<keyword evidence="6" id="KW-1185">Reference proteome</keyword>
<dbReference type="PIRSF" id="PIRSF004848">
    <property type="entry name" value="YBL036c_PLPDEIII"/>
    <property type="match status" value="1"/>
</dbReference>
<dbReference type="SUPFAM" id="SSF51419">
    <property type="entry name" value="PLP-binding barrel"/>
    <property type="match status" value="1"/>
</dbReference>
<evidence type="ECO:0000313" key="5">
    <source>
        <dbReference type="EMBL" id="MET3652390.1"/>
    </source>
</evidence>
<sequence>MRERVDAACRAAGRDPAEVSILPVSKTFGPEVVRAAMALGLRRFGENKVQEIRSKSEALAGEPIEWVVIGHLQTNKAKDVARLASEVQSLDRLELAEALQRRLDIEDRAIDVLIEVKTSPEESKHGLPADQLSPFLDALRAYDRLRVRGLMTLAVQSDDPEAVRACFRQLRLLRDAERDHGHDLAHLSMGMSGDFPLAIAEGATEIRVGTAIFGVRRIPETYGTELNI</sequence>
<comment type="function">
    <text evidence="2">Pyridoxal 5'-phosphate (PLP)-binding protein, which is involved in PLP homeostasis.</text>
</comment>
<dbReference type="CDD" id="cd00635">
    <property type="entry name" value="PLPDE_III_YBL036c_like"/>
    <property type="match status" value="1"/>
</dbReference>
<dbReference type="EMBL" id="JBEPMU010000003">
    <property type="protein sequence ID" value="MET3652390.1"/>
    <property type="molecule type" value="Genomic_DNA"/>
</dbReference>
<evidence type="ECO:0000256" key="3">
    <source>
        <dbReference type="RuleBase" id="RU004514"/>
    </source>
</evidence>
<dbReference type="Pfam" id="PF01168">
    <property type="entry name" value="Ala_racemase_N"/>
    <property type="match status" value="1"/>
</dbReference>
<dbReference type="PANTHER" id="PTHR10146">
    <property type="entry name" value="PROLINE SYNTHETASE CO-TRANSCRIBED BACTERIAL HOMOLOG PROTEIN"/>
    <property type="match status" value="1"/>
</dbReference>
<keyword evidence="1 2" id="KW-0663">Pyridoxal phosphate</keyword>
<protein>
    <recommendedName>
        <fullName evidence="2">Pyridoxal phosphate homeostasis protein</fullName>
        <shortName evidence="2">PLP homeostasis protein</shortName>
    </recommendedName>
</protein>
<accession>A0ABV2JVQ9</accession>
<evidence type="ECO:0000259" key="4">
    <source>
        <dbReference type="Pfam" id="PF01168"/>
    </source>
</evidence>
<dbReference type="PANTHER" id="PTHR10146:SF14">
    <property type="entry name" value="PYRIDOXAL PHOSPHATE HOMEOSTASIS PROTEIN"/>
    <property type="match status" value="1"/>
</dbReference>
<comment type="similarity">
    <text evidence="2 3">Belongs to the pyridoxal phosphate-binding protein YggS/PROSC family.</text>
</comment>
<comment type="caution">
    <text evidence="5">The sequence shown here is derived from an EMBL/GenBank/DDBJ whole genome shotgun (WGS) entry which is preliminary data.</text>
</comment>
<name>A0ABV2JVQ9_9GAMM</name>
<dbReference type="NCBIfam" id="TIGR00044">
    <property type="entry name" value="YggS family pyridoxal phosphate-dependent enzyme"/>
    <property type="match status" value="1"/>
</dbReference>
<dbReference type="InterPro" id="IPR001608">
    <property type="entry name" value="Ala_racemase_N"/>
</dbReference>
<dbReference type="Gene3D" id="3.20.20.10">
    <property type="entry name" value="Alanine racemase"/>
    <property type="match status" value="1"/>
</dbReference>
<evidence type="ECO:0000256" key="2">
    <source>
        <dbReference type="HAMAP-Rule" id="MF_02087"/>
    </source>
</evidence>
<proteinExistence type="inferred from homology"/>
<feature type="modified residue" description="N6-(pyridoxal phosphate)lysine" evidence="2">
    <location>
        <position position="26"/>
    </location>
</feature>
<dbReference type="Proteomes" id="UP001549184">
    <property type="component" value="Unassembled WGS sequence"/>
</dbReference>